<dbReference type="KEGG" id="mon:G8E03_00800"/>
<evidence type="ECO:0000313" key="2">
    <source>
        <dbReference type="EMBL" id="QIK41961.1"/>
    </source>
</evidence>
<dbReference type="Proteomes" id="UP000500791">
    <property type="component" value="Chromosome"/>
</dbReference>
<organism evidence="2 3">
    <name type="scientific">Pontivivens nitratireducens</name>
    <dbReference type="NCBI Taxonomy" id="2758038"/>
    <lineage>
        <taxon>Bacteria</taxon>
        <taxon>Pseudomonadati</taxon>
        <taxon>Pseudomonadota</taxon>
        <taxon>Alphaproteobacteria</taxon>
        <taxon>Rhodobacterales</taxon>
        <taxon>Paracoccaceae</taxon>
        <taxon>Pontivivens</taxon>
    </lineage>
</organism>
<feature type="domain" description="YjiS-like" evidence="1">
    <location>
        <begin position="12"/>
        <end position="45"/>
    </location>
</feature>
<dbReference type="EMBL" id="CP049811">
    <property type="protein sequence ID" value="QIK41961.1"/>
    <property type="molecule type" value="Genomic_DNA"/>
</dbReference>
<dbReference type="Pfam" id="PF06568">
    <property type="entry name" value="YjiS-like"/>
    <property type="match status" value="1"/>
</dbReference>
<reference evidence="2 3" key="1">
    <citation type="submission" date="2020-03" db="EMBL/GenBank/DDBJ databases">
        <title>Complete genome sequence of Monaibacterium sp. ALG8 with diverse plasmids.</title>
        <authorList>
            <person name="Sun C."/>
        </authorList>
    </citation>
    <scope>NUCLEOTIDE SEQUENCE [LARGE SCALE GENOMIC DNA]</scope>
    <source>
        <strain evidence="2 3">ALG8</strain>
    </source>
</reference>
<evidence type="ECO:0000259" key="1">
    <source>
        <dbReference type="Pfam" id="PF06568"/>
    </source>
</evidence>
<proteinExistence type="predicted"/>
<protein>
    <submittedName>
        <fullName evidence="2">DUF1127 domain-containing protein</fullName>
    </submittedName>
</protein>
<sequence length="57" mass="6185">MARITAFAAKKREAFVAHRVYRKTVNELSALSGSELADLGLTRGSIHATAHRAVYGN</sequence>
<gene>
    <name evidence="2" type="ORF">G8E03_00800</name>
</gene>
<keyword evidence="3" id="KW-1185">Reference proteome</keyword>
<dbReference type="AlphaFoldDB" id="A0A6G7VPL7"/>
<accession>A0A6G7VPL7</accession>
<evidence type="ECO:0000313" key="3">
    <source>
        <dbReference type="Proteomes" id="UP000500791"/>
    </source>
</evidence>
<dbReference type="InterPro" id="IPR009506">
    <property type="entry name" value="YjiS-like"/>
</dbReference>
<name>A0A6G7VPL7_9RHOB</name>